<dbReference type="SUPFAM" id="SSF56112">
    <property type="entry name" value="Protein kinase-like (PK-like)"/>
    <property type="match status" value="1"/>
</dbReference>
<feature type="domain" description="Protein kinase" evidence="1">
    <location>
        <begin position="1"/>
        <end position="62"/>
    </location>
</feature>
<accession>A0A0M3J8L8</accession>
<dbReference type="GO" id="GO:0004672">
    <property type="term" value="F:protein kinase activity"/>
    <property type="evidence" value="ECO:0007669"/>
    <property type="project" value="InterPro"/>
</dbReference>
<dbReference type="GO" id="GO:0005524">
    <property type="term" value="F:ATP binding"/>
    <property type="evidence" value="ECO:0007669"/>
    <property type="project" value="InterPro"/>
</dbReference>
<dbReference type="AlphaFoldDB" id="A0A0M3J8L8"/>
<dbReference type="WBParaSite" id="ASIM_0000392301-mRNA-1">
    <property type="protein sequence ID" value="ASIM_0000392301-mRNA-1"/>
    <property type="gene ID" value="ASIM_0000392301"/>
</dbReference>
<dbReference type="PROSITE" id="PS50011">
    <property type="entry name" value="PROTEIN_KINASE_DOM"/>
    <property type="match status" value="1"/>
</dbReference>
<sequence>LQIAAAVRYLHYEAPERVIHHNLKSLVVLLYGKEKVCKLCGFACARDEKMDNPFSGTIPWMR</sequence>
<dbReference type="Gene3D" id="1.10.510.10">
    <property type="entry name" value="Transferase(Phosphotransferase) domain 1"/>
    <property type="match status" value="1"/>
</dbReference>
<evidence type="ECO:0000313" key="2">
    <source>
        <dbReference type="WBParaSite" id="ASIM_0000392301-mRNA-1"/>
    </source>
</evidence>
<organism evidence="2">
    <name type="scientific">Anisakis simplex</name>
    <name type="common">Herring worm</name>
    <dbReference type="NCBI Taxonomy" id="6269"/>
    <lineage>
        <taxon>Eukaryota</taxon>
        <taxon>Metazoa</taxon>
        <taxon>Ecdysozoa</taxon>
        <taxon>Nematoda</taxon>
        <taxon>Chromadorea</taxon>
        <taxon>Rhabditida</taxon>
        <taxon>Spirurina</taxon>
        <taxon>Ascaridomorpha</taxon>
        <taxon>Ascaridoidea</taxon>
        <taxon>Anisakidae</taxon>
        <taxon>Anisakis</taxon>
        <taxon>Anisakis simplex complex</taxon>
    </lineage>
</organism>
<dbReference type="InterPro" id="IPR011009">
    <property type="entry name" value="Kinase-like_dom_sf"/>
</dbReference>
<name>A0A0M3J8L8_ANISI</name>
<dbReference type="InterPro" id="IPR000719">
    <property type="entry name" value="Prot_kinase_dom"/>
</dbReference>
<evidence type="ECO:0000259" key="1">
    <source>
        <dbReference type="PROSITE" id="PS50011"/>
    </source>
</evidence>
<proteinExistence type="predicted"/>
<protein>
    <submittedName>
        <fullName evidence="2">Protein kinase domain-containing protein</fullName>
    </submittedName>
</protein>
<reference evidence="2" key="1">
    <citation type="submission" date="2017-02" db="UniProtKB">
        <authorList>
            <consortium name="WormBaseParasite"/>
        </authorList>
    </citation>
    <scope>IDENTIFICATION</scope>
</reference>